<protein>
    <submittedName>
        <fullName evidence="5">G2/M phase-specific E3 ubiquitin-protein ligase-like</fullName>
    </submittedName>
</protein>
<gene>
    <name evidence="5" type="ORF">IRJ41_018664</name>
</gene>
<sequence>MEALKESSMFEGQNESQNLALDSSALRENRYFIAGWATAVSLVHGGPGPGFLSRTLFSCLVDGPESAKPTLSDIADSDLYEKVKKIQEATNLKELLESTEPLMDYFIEDRNLLVDDILMFQVVHRVHGAFERFRDGMKTLGVLDAIQSHPVSFLPILCHQPTPLSADIIEELFEFRLSQKGSNNRVQEEVVVPFWRDYLQDIEDEDGPDKLEKILAFATGATCIPPMGFTPQPTIEFLHIERSQSAVVSRFPMANTCINCLKLPLHKTQLNSTLFI</sequence>
<reference evidence="5" key="1">
    <citation type="submission" date="2021-02" db="EMBL/GenBank/DDBJ databases">
        <title>Comparative genomics reveals that relaxation of natural selection precedes convergent phenotypic evolution of cavefish.</title>
        <authorList>
            <person name="Peng Z."/>
        </authorList>
    </citation>
    <scope>NUCLEOTIDE SEQUENCE</scope>
    <source>
        <tissue evidence="5">Muscle</tissue>
    </source>
</reference>
<dbReference type="Gene3D" id="3.30.2410.10">
    <property type="entry name" value="Hect, E3 ligase catalytic domain"/>
    <property type="match status" value="1"/>
</dbReference>
<dbReference type="SUPFAM" id="SSF56204">
    <property type="entry name" value="Hect, E3 ligase catalytic domain"/>
    <property type="match status" value="1"/>
</dbReference>
<dbReference type="Proteomes" id="UP001059041">
    <property type="component" value="Unassembled WGS sequence"/>
</dbReference>
<keyword evidence="2 3" id="KW-0833">Ubl conjugation pathway</keyword>
<evidence type="ECO:0000313" key="6">
    <source>
        <dbReference type="Proteomes" id="UP001059041"/>
    </source>
</evidence>
<evidence type="ECO:0000256" key="3">
    <source>
        <dbReference type="PROSITE-ProRule" id="PRU00104"/>
    </source>
</evidence>
<evidence type="ECO:0000313" key="5">
    <source>
        <dbReference type="EMBL" id="KAI7790106.1"/>
    </source>
</evidence>
<dbReference type="InterPro" id="IPR035983">
    <property type="entry name" value="Hect_E3_ubiquitin_ligase"/>
</dbReference>
<dbReference type="GO" id="GO:0004842">
    <property type="term" value="F:ubiquitin-protein transferase activity"/>
    <property type="evidence" value="ECO:0007669"/>
    <property type="project" value="InterPro"/>
</dbReference>
<dbReference type="AlphaFoldDB" id="A0A9W7T4D9"/>
<dbReference type="EMBL" id="JAFHDT010000239">
    <property type="protein sequence ID" value="KAI7790106.1"/>
    <property type="molecule type" value="Genomic_DNA"/>
</dbReference>
<organism evidence="5 6">
    <name type="scientific">Triplophysa rosa</name>
    <name type="common">Cave loach</name>
    <dbReference type="NCBI Taxonomy" id="992332"/>
    <lineage>
        <taxon>Eukaryota</taxon>
        <taxon>Metazoa</taxon>
        <taxon>Chordata</taxon>
        <taxon>Craniata</taxon>
        <taxon>Vertebrata</taxon>
        <taxon>Euteleostomi</taxon>
        <taxon>Actinopterygii</taxon>
        <taxon>Neopterygii</taxon>
        <taxon>Teleostei</taxon>
        <taxon>Ostariophysi</taxon>
        <taxon>Cypriniformes</taxon>
        <taxon>Nemacheilidae</taxon>
        <taxon>Triplophysa</taxon>
    </lineage>
</organism>
<dbReference type="InterPro" id="IPR000569">
    <property type="entry name" value="HECT_dom"/>
</dbReference>
<feature type="domain" description="HECT" evidence="4">
    <location>
        <begin position="213"/>
        <end position="268"/>
    </location>
</feature>
<name>A0A9W7T4D9_TRIRA</name>
<accession>A0A9W7T4D9</accession>
<evidence type="ECO:0000256" key="1">
    <source>
        <dbReference type="ARBA" id="ARBA00022679"/>
    </source>
</evidence>
<evidence type="ECO:0000259" key="4">
    <source>
        <dbReference type="PROSITE" id="PS50237"/>
    </source>
</evidence>
<dbReference type="PROSITE" id="PS50237">
    <property type="entry name" value="HECT"/>
    <property type="match status" value="1"/>
</dbReference>
<keyword evidence="1" id="KW-0808">Transferase</keyword>
<feature type="active site" description="Glycyl thioester intermediate" evidence="3">
    <location>
        <position position="257"/>
    </location>
</feature>
<evidence type="ECO:0000256" key="2">
    <source>
        <dbReference type="ARBA" id="ARBA00022786"/>
    </source>
</evidence>
<proteinExistence type="predicted"/>
<dbReference type="Pfam" id="PF00632">
    <property type="entry name" value="HECT"/>
    <property type="match status" value="1"/>
</dbReference>
<comment type="caution">
    <text evidence="5">The sequence shown here is derived from an EMBL/GenBank/DDBJ whole genome shotgun (WGS) entry which is preliminary data.</text>
</comment>
<keyword evidence="6" id="KW-1185">Reference proteome</keyword>